<keyword evidence="2" id="KW-1185">Reference proteome</keyword>
<dbReference type="EMBL" id="CP042186">
    <property type="protein sequence ID" value="QDS68929.1"/>
    <property type="molecule type" value="Genomic_DNA"/>
</dbReference>
<gene>
    <name evidence="1" type="ORF">FKW77_008393</name>
</gene>
<dbReference type="OrthoDB" id="3906835at2759"/>
<evidence type="ECO:0000313" key="1">
    <source>
        <dbReference type="EMBL" id="QDS68929.1"/>
    </source>
</evidence>
<reference evidence="1 2" key="1">
    <citation type="submission" date="2019-07" db="EMBL/GenBank/DDBJ databases">
        <title>Finished genome of Venturia effusa.</title>
        <authorList>
            <person name="Young C.A."/>
            <person name="Cox M.P."/>
            <person name="Ganley A.R.D."/>
            <person name="David W.J."/>
        </authorList>
    </citation>
    <scope>NUCLEOTIDE SEQUENCE [LARGE SCALE GENOMIC DNA]</scope>
    <source>
        <strain evidence="2">albino</strain>
    </source>
</reference>
<dbReference type="AlphaFoldDB" id="A0A517KZZ2"/>
<sequence length="364" mass="41700">MTIYLHELPIEFERAVCRYLDLESLFQFRLTSHHCQGVSVPAFRDHFRQVKATWSAEGVEKLLDISRSPIFRSSVKKIWIVAYDPRESSLVHQSKYDFDHHALGGTMLTLAIKNLLACNEVRISAARGASFTHPRIDGVTFGSNAGLTVYSVIQHAFNLCKRPLSTLDFQLFGEVEYIYALPSIQRTLTRLNLDLHDCRKFEGDDGLHPDSATCEFVLGMKALKWLLVKTSDTQSFVGFWSKAYFPSLETAHLYLGTDTTRLSAFPRFIMRHENLSHFVASVQHSIPIDVSKFVMYCYKQTQLETLWIDVKHRCGMVIKHFDCTDEYEIGEMVDFVDRQEEVQGLLKVDGADEFGGFKEEEDSD</sequence>
<protein>
    <recommendedName>
        <fullName evidence="3">F-box domain-containing protein</fullName>
    </recommendedName>
</protein>
<name>A0A517KZZ2_9PEZI</name>
<evidence type="ECO:0008006" key="3">
    <source>
        <dbReference type="Google" id="ProtNLM"/>
    </source>
</evidence>
<organism evidence="1 2">
    <name type="scientific">Venturia effusa</name>
    <dbReference type="NCBI Taxonomy" id="50376"/>
    <lineage>
        <taxon>Eukaryota</taxon>
        <taxon>Fungi</taxon>
        <taxon>Dikarya</taxon>
        <taxon>Ascomycota</taxon>
        <taxon>Pezizomycotina</taxon>
        <taxon>Dothideomycetes</taxon>
        <taxon>Pleosporomycetidae</taxon>
        <taxon>Venturiales</taxon>
        <taxon>Venturiaceae</taxon>
        <taxon>Venturia</taxon>
    </lineage>
</organism>
<accession>A0A517KZZ2</accession>
<proteinExistence type="predicted"/>
<evidence type="ECO:0000313" key="2">
    <source>
        <dbReference type="Proteomes" id="UP000316270"/>
    </source>
</evidence>
<dbReference type="Proteomes" id="UP000316270">
    <property type="component" value="Chromosome 2"/>
</dbReference>